<gene>
    <name evidence="4" type="ORF">GOP47_0001590</name>
</gene>
<dbReference type="CDD" id="cd01448">
    <property type="entry name" value="TST_Repeat_1"/>
    <property type="match status" value="1"/>
</dbReference>
<evidence type="ECO:0000313" key="4">
    <source>
        <dbReference type="EMBL" id="KAI5081847.1"/>
    </source>
</evidence>
<accession>A0A9D4ZQ95</accession>
<dbReference type="SUPFAM" id="SSF52821">
    <property type="entry name" value="Rhodanese/Cell cycle control phosphatase"/>
    <property type="match status" value="2"/>
</dbReference>
<dbReference type="CDD" id="cd01449">
    <property type="entry name" value="TST_Repeat_2"/>
    <property type="match status" value="1"/>
</dbReference>
<dbReference type="InterPro" id="IPR036873">
    <property type="entry name" value="Rhodanese-like_dom_sf"/>
</dbReference>
<organism evidence="4 5">
    <name type="scientific">Adiantum capillus-veneris</name>
    <name type="common">Maidenhair fern</name>
    <dbReference type="NCBI Taxonomy" id="13818"/>
    <lineage>
        <taxon>Eukaryota</taxon>
        <taxon>Viridiplantae</taxon>
        <taxon>Streptophyta</taxon>
        <taxon>Embryophyta</taxon>
        <taxon>Tracheophyta</taxon>
        <taxon>Polypodiopsida</taxon>
        <taxon>Polypodiidae</taxon>
        <taxon>Polypodiales</taxon>
        <taxon>Pteridineae</taxon>
        <taxon>Pteridaceae</taxon>
        <taxon>Vittarioideae</taxon>
        <taxon>Adiantum</taxon>
    </lineage>
</organism>
<keyword evidence="5" id="KW-1185">Reference proteome</keyword>
<keyword evidence="1" id="KW-0808">Transferase</keyword>
<keyword evidence="2" id="KW-0677">Repeat</keyword>
<dbReference type="GO" id="GO:0004792">
    <property type="term" value="F:thiosulfate-cyanide sulfurtransferase activity"/>
    <property type="evidence" value="ECO:0007669"/>
    <property type="project" value="InterPro"/>
</dbReference>
<evidence type="ECO:0000256" key="2">
    <source>
        <dbReference type="ARBA" id="ARBA00022737"/>
    </source>
</evidence>
<dbReference type="PANTHER" id="PTHR11364">
    <property type="entry name" value="THIOSULFATE SULFERTANSFERASE"/>
    <property type="match status" value="1"/>
</dbReference>
<feature type="domain" description="Rhodanese" evidence="3">
    <location>
        <begin position="373"/>
        <end position="487"/>
    </location>
</feature>
<proteinExistence type="predicted"/>
<comment type="caution">
    <text evidence="4">The sequence shown here is derived from an EMBL/GenBank/DDBJ whole genome shotgun (WGS) entry which is preliminary data.</text>
</comment>
<dbReference type="Gene3D" id="3.40.250.10">
    <property type="entry name" value="Rhodanese-like domain"/>
    <property type="match status" value="2"/>
</dbReference>
<dbReference type="PROSITE" id="PS50206">
    <property type="entry name" value="RHODANESE_3"/>
    <property type="match status" value="2"/>
</dbReference>
<dbReference type="InterPro" id="IPR001307">
    <property type="entry name" value="Thiosulphate_STrfase_CS"/>
</dbReference>
<dbReference type="GO" id="GO:0005739">
    <property type="term" value="C:mitochondrion"/>
    <property type="evidence" value="ECO:0007669"/>
    <property type="project" value="TreeGrafter"/>
</dbReference>
<dbReference type="PANTHER" id="PTHR11364:SF27">
    <property type="entry name" value="SULFURTRANSFERASE"/>
    <property type="match status" value="1"/>
</dbReference>
<dbReference type="OrthoDB" id="270167at2759"/>
<dbReference type="PROSITE" id="PS00380">
    <property type="entry name" value="RHODANESE_1"/>
    <property type="match status" value="1"/>
</dbReference>
<dbReference type="Pfam" id="PF00581">
    <property type="entry name" value="Rhodanese"/>
    <property type="match status" value="2"/>
</dbReference>
<sequence length="488" mass="54840">MCNTYYYYYWQPPSDVKALHIKFKTISTAPPPPQVRKGSAAEVAQLRNAASLRGERPLRLLCAPCSSVRQLARTPFWSDCRVARQSLDPIPPSSRPLRSLMATRGFVGRSSISRREGRLMAARVLFSQISRSFSTFNRASPTHPPPHPLSRALINHNFSTKLSPAARSCLRWKCRSYTFARLSGDSRTDPVVSTEWLNRRLADVCILDVRGTVQTRVVEPGVEKSDYMAFYDDYLEGHIPGAVFFNWVKDGVVHDSDIPVQLTTDTEEFSSLMEAKGVSTEKSVVVYDSGDGLLAPRVWWALVTHGHPSVFVLDGGWKKWIEEDREMEITAPCPLKIYTKFEPRKGDFIPWITSREVLDLILEEQAHGAGTPGEPNVRIIDARSQEQYTGFVRRSKHGGRIPGAINIHRKILLQPSGLHKSLEEQRKAFLNAGLNPEKETRLIAYCNGGVASCTILLAWFRVGGLGTWANYDGSWNEWGNSDDLPKEL</sequence>
<dbReference type="SMART" id="SM00450">
    <property type="entry name" value="RHOD"/>
    <property type="match status" value="2"/>
</dbReference>
<evidence type="ECO:0000259" key="3">
    <source>
        <dbReference type="PROSITE" id="PS50206"/>
    </source>
</evidence>
<reference evidence="4" key="1">
    <citation type="submission" date="2021-01" db="EMBL/GenBank/DDBJ databases">
        <title>Adiantum capillus-veneris genome.</title>
        <authorList>
            <person name="Fang Y."/>
            <person name="Liao Q."/>
        </authorList>
    </citation>
    <scope>NUCLEOTIDE SEQUENCE</scope>
    <source>
        <strain evidence="4">H3</strain>
        <tissue evidence="4">Leaf</tissue>
    </source>
</reference>
<protein>
    <recommendedName>
        <fullName evidence="3">Rhodanese domain-containing protein</fullName>
    </recommendedName>
</protein>
<evidence type="ECO:0000256" key="1">
    <source>
        <dbReference type="ARBA" id="ARBA00022679"/>
    </source>
</evidence>
<dbReference type="EMBL" id="JABFUD020000003">
    <property type="protein sequence ID" value="KAI5081847.1"/>
    <property type="molecule type" value="Genomic_DNA"/>
</dbReference>
<dbReference type="InterPro" id="IPR001763">
    <property type="entry name" value="Rhodanese-like_dom"/>
</dbReference>
<feature type="domain" description="Rhodanese" evidence="3">
    <location>
        <begin position="200"/>
        <end position="329"/>
    </location>
</feature>
<evidence type="ECO:0000313" key="5">
    <source>
        <dbReference type="Proteomes" id="UP000886520"/>
    </source>
</evidence>
<name>A0A9D4ZQ95_ADICA</name>
<dbReference type="Proteomes" id="UP000886520">
    <property type="component" value="Chromosome 2"/>
</dbReference>
<dbReference type="InterPro" id="IPR045078">
    <property type="entry name" value="TST/MPST-like"/>
</dbReference>
<dbReference type="AlphaFoldDB" id="A0A9D4ZQ95"/>